<name>A0A7D9DSJ9_PARCT</name>
<sequence length="144" mass="17197">SERNECLSYLRGRRLQHTVILYYWSLLKRSPDRQFGEIASLVLNNILNLIFQFCWETQRYKHGWNKSHFTRQLETKGTMRRLLFMMLAAITEKEIELTQGRILKDDIDYSTGCGVIFEVSMRRGRLEGVLRKSTPSKGYFQRRR</sequence>
<dbReference type="Proteomes" id="UP001152795">
    <property type="component" value="Unassembled WGS sequence"/>
</dbReference>
<feature type="non-terminal residue" evidence="1">
    <location>
        <position position="1"/>
    </location>
</feature>
<accession>A0A7D9DSJ9</accession>
<dbReference type="EMBL" id="CACRXK020001923">
    <property type="protein sequence ID" value="CAB3991822.1"/>
    <property type="molecule type" value="Genomic_DNA"/>
</dbReference>
<proteinExistence type="predicted"/>
<comment type="caution">
    <text evidence="1">The sequence shown here is derived from an EMBL/GenBank/DDBJ whole genome shotgun (WGS) entry which is preliminary data.</text>
</comment>
<evidence type="ECO:0000313" key="2">
    <source>
        <dbReference type="Proteomes" id="UP001152795"/>
    </source>
</evidence>
<evidence type="ECO:0000313" key="1">
    <source>
        <dbReference type="EMBL" id="CAB3991822.1"/>
    </source>
</evidence>
<protein>
    <submittedName>
        <fullName evidence="1">Uncharacterized protein</fullName>
    </submittedName>
</protein>
<gene>
    <name evidence="1" type="ORF">PACLA_8A007915</name>
</gene>
<dbReference type="AlphaFoldDB" id="A0A7D9DSJ9"/>
<organism evidence="1 2">
    <name type="scientific">Paramuricea clavata</name>
    <name type="common">Red gorgonian</name>
    <name type="synonym">Violescent sea-whip</name>
    <dbReference type="NCBI Taxonomy" id="317549"/>
    <lineage>
        <taxon>Eukaryota</taxon>
        <taxon>Metazoa</taxon>
        <taxon>Cnidaria</taxon>
        <taxon>Anthozoa</taxon>
        <taxon>Octocorallia</taxon>
        <taxon>Malacalcyonacea</taxon>
        <taxon>Plexauridae</taxon>
        <taxon>Paramuricea</taxon>
    </lineage>
</organism>
<keyword evidence="2" id="KW-1185">Reference proteome</keyword>
<reference evidence="1" key="1">
    <citation type="submission" date="2020-04" db="EMBL/GenBank/DDBJ databases">
        <authorList>
            <person name="Alioto T."/>
            <person name="Alioto T."/>
            <person name="Gomez Garrido J."/>
        </authorList>
    </citation>
    <scope>NUCLEOTIDE SEQUENCE</scope>
    <source>
        <strain evidence="1">A484AB</strain>
    </source>
</reference>